<comment type="pathway">
    <text evidence="1 7">Cofactor biosynthesis; (R)-pantothenate biosynthesis; (R)-pantoate from 3-methyl-2-oxobutanoate: step 1/2.</text>
</comment>
<reference evidence="12" key="1">
    <citation type="submission" date="2016-10" db="EMBL/GenBank/DDBJ databases">
        <authorList>
            <person name="Varghese N."/>
            <person name="Submissions S."/>
        </authorList>
    </citation>
    <scope>NUCLEOTIDE SEQUENCE [LARGE SCALE GENOMIC DNA]</scope>
    <source>
        <strain evidence="12">DSM 13577</strain>
    </source>
</reference>
<feature type="binding site" evidence="7 10">
    <location>
        <position position="50"/>
    </location>
    <ligand>
        <name>Mg(2+)</name>
        <dbReference type="ChEBI" id="CHEBI:18420"/>
    </ligand>
</feature>
<dbReference type="UniPathway" id="UPA00028">
    <property type="reaction ID" value="UER00003"/>
</dbReference>
<dbReference type="NCBIfam" id="NF001452">
    <property type="entry name" value="PRK00311.1"/>
    <property type="match status" value="1"/>
</dbReference>
<organism evidence="11 12">
    <name type="scientific">Anaerobranca gottschalkii DSM 13577</name>
    <dbReference type="NCBI Taxonomy" id="1120990"/>
    <lineage>
        <taxon>Bacteria</taxon>
        <taxon>Bacillati</taxon>
        <taxon>Bacillota</taxon>
        <taxon>Clostridia</taxon>
        <taxon>Eubacteriales</taxon>
        <taxon>Proteinivoracaceae</taxon>
        <taxon>Anaerobranca</taxon>
    </lineage>
</organism>
<feature type="binding site" evidence="7 10">
    <location>
        <position position="121"/>
    </location>
    <ligand>
        <name>Mg(2+)</name>
        <dbReference type="ChEBI" id="CHEBI:18420"/>
    </ligand>
</feature>
<keyword evidence="12" id="KW-1185">Reference proteome</keyword>
<keyword evidence="7 10" id="KW-0460">Magnesium</keyword>
<keyword evidence="7" id="KW-0963">Cytoplasm</keyword>
<comment type="catalytic activity">
    <reaction evidence="7">
        <text>(6R)-5,10-methylene-5,6,7,8-tetrahydrofolate + 3-methyl-2-oxobutanoate + H2O = 2-dehydropantoate + (6S)-5,6,7,8-tetrahydrofolate</text>
        <dbReference type="Rhea" id="RHEA:11824"/>
        <dbReference type="ChEBI" id="CHEBI:11561"/>
        <dbReference type="ChEBI" id="CHEBI:11851"/>
        <dbReference type="ChEBI" id="CHEBI:15377"/>
        <dbReference type="ChEBI" id="CHEBI:15636"/>
        <dbReference type="ChEBI" id="CHEBI:57453"/>
        <dbReference type="EC" id="2.1.2.11"/>
    </reaction>
</comment>
<dbReference type="PIRSF" id="PIRSF000388">
    <property type="entry name" value="Pantoate_hydroxy_MeTrfase"/>
    <property type="match status" value="1"/>
</dbReference>
<feature type="binding site" evidence="7 9">
    <location>
        <begin position="50"/>
        <end position="51"/>
    </location>
    <ligand>
        <name>3-methyl-2-oxobutanoate</name>
        <dbReference type="ChEBI" id="CHEBI:11851"/>
    </ligand>
</feature>
<dbReference type="GO" id="GO:0008168">
    <property type="term" value="F:methyltransferase activity"/>
    <property type="evidence" value="ECO:0007669"/>
    <property type="project" value="UniProtKB-KW"/>
</dbReference>
<dbReference type="PANTHER" id="PTHR20881">
    <property type="entry name" value="3-METHYL-2-OXOBUTANOATE HYDROXYMETHYLTRANSFERASE"/>
    <property type="match status" value="1"/>
</dbReference>
<dbReference type="RefSeq" id="WP_091350008.1">
    <property type="nucleotide sequence ID" value="NZ_FOIF01000014.1"/>
</dbReference>
<dbReference type="CDD" id="cd06557">
    <property type="entry name" value="KPHMT-like"/>
    <property type="match status" value="1"/>
</dbReference>
<evidence type="ECO:0000256" key="1">
    <source>
        <dbReference type="ARBA" id="ARBA00005033"/>
    </source>
</evidence>
<dbReference type="NCBIfam" id="TIGR00222">
    <property type="entry name" value="panB"/>
    <property type="match status" value="1"/>
</dbReference>
<evidence type="ECO:0000256" key="8">
    <source>
        <dbReference type="PIRSR" id="PIRSR000388-1"/>
    </source>
</evidence>
<dbReference type="Pfam" id="PF02548">
    <property type="entry name" value="Pantoate_transf"/>
    <property type="match status" value="1"/>
</dbReference>
<keyword evidence="7 10" id="KW-0479">Metal-binding</keyword>
<dbReference type="AlphaFoldDB" id="A0A1I0A003"/>
<dbReference type="FunFam" id="3.20.20.60:FF:000003">
    <property type="entry name" value="3-methyl-2-oxobutanoate hydroxymethyltransferase"/>
    <property type="match status" value="1"/>
</dbReference>
<name>A0A1I0A003_9FIRM</name>
<dbReference type="GO" id="GO:0032259">
    <property type="term" value="P:methylation"/>
    <property type="evidence" value="ECO:0007669"/>
    <property type="project" value="UniProtKB-KW"/>
</dbReference>
<dbReference type="GO" id="GO:0005737">
    <property type="term" value="C:cytoplasm"/>
    <property type="evidence" value="ECO:0007669"/>
    <property type="project" value="UniProtKB-SubCell"/>
</dbReference>
<dbReference type="SUPFAM" id="SSF51621">
    <property type="entry name" value="Phosphoenolpyruvate/pyruvate domain"/>
    <property type="match status" value="1"/>
</dbReference>
<dbReference type="InterPro" id="IPR003700">
    <property type="entry name" value="Pantoate_hydroxy_MeTrfase"/>
</dbReference>
<feature type="binding site" evidence="7 9">
    <location>
        <position position="89"/>
    </location>
    <ligand>
        <name>3-methyl-2-oxobutanoate</name>
        <dbReference type="ChEBI" id="CHEBI:11851"/>
    </ligand>
</feature>
<gene>
    <name evidence="7" type="primary">panB</name>
    <name evidence="11" type="ORF">SAMN03080614_101436</name>
</gene>
<protein>
    <recommendedName>
        <fullName evidence="7">3-methyl-2-oxobutanoate hydroxymethyltransferase</fullName>
        <ecNumber evidence="7">2.1.2.11</ecNumber>
    </recommendedName>
    <alternativeName>
        <fullName evidence="7">Ketopantoate hydroxymethyltransferase</fullName>
        <shortName evidence="7">KPHMT</shortName>
    </alternativeName>
</protein>
<dbReference type="GO" id="GO:0003864">
    <property type="term" value="F:3-methyl-2-oxobutanoate hydroxymethyltransferase activity"/>
    <property type="evidence" value="ECO:0007669"/>
    <property type="project" value="UniProtKB-UniRule"/>
</dbReference>
<feature type="binding site" evidence="7 9">
    <location>
        <position position="119"/>
    </location>
    <ligand>
        <name>3-methyl-2-oxobutanoate</name>
        <dbReference type="ChEBI" id="CHEBI:11851"/>
    </ligand>
</feature>
<keyword evidence="4 7" id="KW-0566">Pantothenate biosynthesis</keyword>
<comment type="similarity">
    <text evidence="2 7">Belongs to the PanB family.</text>
</comment>
<evidence type="ECO:0000313" key="12">
    <source>
        <dbReference type="Proteomes" id="UP000243819"/>
    </source>
</evidence>
<evidence type="ECO:0000256" key="6">
    <source>
        <dbReference type="ARBA" id="ARBA00056497"/>
    </source>
</evidence>
<feature type="active site" description="Proton acceptor" evidence="7 8">
    <location>
        <position position="188"/>
    </location>
</feature>
<evidence type="ECO:0000256" key="7">
    <source>
        <dbReference type="HAMAP-Rule" id="MF_00156"/>
    </source>
</evidence>
<dbReference type="InterPro" id="IPR040442">
    <property type="entry name" value="Pyrv_kinase-like_dom_sf"/>
</dbReference>
<keyword evidence="5 7" id="KW-0808">Transferase</keyword>
<evidence type="ECO:0000256" key="4">
    <source>
        <dbReference type="ARBA" id="ARBA00022655"/>
    </source>
</evidence>
<comment type="function">
    <text evidence="6 7">Catalyzes the reversible reaction in which hydroxymethyl group from 5,10-methylenetetrahydrofolate is transferred onto alpha-ketoisovalerate to form ketopantoate.</text>
</comment>
<accession>A0A1I0A003</accession>
<proteinExistence type="inferred from homology"/>
<comment type="cofactor">
    <cofactor evidence="7 10">
        <name>Mg(2+)</name>
        <dbReference type="ChEBI" id="CHEBI:18420"/>
    </cofactor>
    <text evidence="7 10">Binds 1 Mg(2+) ion per subunit.</text>
</comment>
<dbReference type="EMBL" id="FOIF01000014">
    <property type="protein sequence ID" value="SES86505.1"/>
    <property type="molecule type" value="Genomic_DNA"/>
</dbReference>
<dbReference type="GO" id="GO:0015940">
    <property type="term" value="P:pantothenate biosynthetic process"/>
    <property type="evidence" value="ECO:0007669"/>
    <property type="project" value="UniProtKB-UniRule"/>
</dbReference>
<feature type="binding site" evidence="7 10">
    <location>
        <position position="89"/>
    </location>
    <ligand>
        <name>Mg(2+)</name>
        <dbReference type="ChEBI" id="CHEBI:18420"/>
    </ligand>
</feature>
<sequence length="281" mass="30763">MSEKREKKFTVSSFLDSKEKGEKITMLTAYDYTTAKLLDEAGVDSILVGDSLGMVMLGYDSTLKVTLEDVLHHTKAVVRGCNRAMVIADMPYLTYHISVEETVKNAGRLIQEGGAHAVKLEGGEEILPMVKGLIRAQIPVLGHLGLTPQSVNMMGGYKVQGKSEESAKKILRDAKLLEEAGVFGIVLECVPDRLAEHISKSLKIPTIGIGAGAGCDGQVLVIQDMLGMYSNLSPKFVKRYKNIGEEIKAGVKEYIKEVKAGSFPEEQHTFKISDDILEKLY</sequence>
<comment type="subunit">
    <text evidence="3 7">Homodecamer; pentamer of dimers.</text>
</comment>
<dbReference type="InterPro" id="IPR015813">
    <property type="entry name" value="Pyrv/PenolPyrv_kinase-like_dom"/>
</dbReference>
<dbReference type="Proteomes" id="UP000243819">
    <property type="component" value="Unassembled WGS sequence"/>
</dbReference>
<evidence type="ECO:0000256" key="9">
    <source>
        <dbReference type="PIRSR" id="PIRSR000388-2"/>
    </source>
</evidence>
<evidence type="ECO:0000256" key="3">
    <source>
        <dbReference type="ARBA" id="ARBA00011424"/>
    </source>
</evidence>
<evidence type="ECO:0000313" key="11">
    <source>
        <dbReference type="EMBL" id="SES86505.1"/>
    </source>
</evidence>
<dbReference type="PANTHER" id="PTHR20881:SF0">
    <property type="entry name" value="3-METHYL-2-OXOBUTANOATE HYDROXYMETHYLTRANSFERASE"/>
    <property type="match status" value="1"/>
</dbReference>
<evidence type="ECO:0000256" key="2">
    <source>
        <dbReference type="ARBA" id="ARBA00008676"/>
    </source>
</evidence>
<dbReference type="OrthoDB" id="9781789at2"/>
<dbReference type="GO" id="GO:0000287">
    <property type="term" value="F:magnesium ion binding"/>
    <property type="evidence" value="ECO:0007669"/>
    <property type="project" value="TreeGrafter"/>
</dbReference>
<keyword evidence="11" id="KW-0489">Methyltransferase</keyword>
<dbReference type="STRING" id="1120990.SAMN03080614_101436"/>
<dbReference type="Gene3D" id="3.20.20.60">
    <property type="entry name" value="Phosphoenolpyruvate-binding domains"/>
    <property type="match status" value="1"/>
</dbReference>
<comment type="subcellular location">
    <subcellularLocation>
        <location evidence="7">Cytoplasm</location>
    </subcellularLocation>
</comment>
<evidence type="ECO:0000256" key="5">
    <source>
        <dbReference type="ARBA" id="ARBA00022679"/>
    </source>
</evidence>
<dbReference type="HAMAP" id="MF_00156">
    <property type="entry name" value="PanB"/>
    <property type="match status" value="1"/>
</dbReference>
<dbReference type="EC" id="2.1.2.11" evidence="7"/>
<evidence type="ECO:0000256" key="10">
    <source>
        <dbReference type="PIRSR" id="PIRSR000388-3"/>
    </source>
</evidence>